<protein>
    <recommendedName>
        <fullName evidence="2">Thioredoxin domain-containing protein</fullName>
    </recommendedName>
</protein>
<gene>
    <name evidence="3" type="ORF">HMF3257_29805</name>
</gene>
<evidence type="ECO:0000313" key="4">
    <source>
        <dbReference type="Proteomes" id="UP000249016"/>
    </source>
</evidence>
<dbReference type="SUPFAM" id="SSF52833">
    <property type="entry name" value="Thioredoxin-like"/>
    <property type="match status" value="1"/>
</dbReference>
<feature type="domain" description="Thioredoxin" evidence="2">
    <location>
        <begin position="37"/>
        <end position="172"/>
    </location>
</feature>
<proteinExistence type="predicted"/>
<accession>A0A327NU15</accession>
<evidence type="ECO:0000259" key="2">
    <source>
        <dbReference type="PROSITE" id="PS51352"/>
    </source>
</evidence>
<sequence>MQMRRVLKIGLFLLVAGLIGGAIVKMNQTLSVKQEQAAKRQKRPDLSPIQFTKPTNPAQDMIDGKPTLIILFDPDCEHCQYEAEQLQTHHQAFAKASVYLLTTQTPARAQAFSLHYGLDTLAMMHVGTLTREESYRAFGATSVPHIFIYGSDGQLRKEYKGETMIEALLNAL</sequence>
<evidence type="ECO:0000313" key="3">
    <source>
        <dbReference type="EMBL" id="RAI77324.1"/>
    </source>
</evidence>
<dbReference type="OrthoDB" id="662072at2"/>
<dbReference type="InterPro" id="IPR013766">
    <property type="entry name" value="Thioredoxin_domain"/>
</dbReference>
<dbReference type="EMBL" id="QLII01000001">
    <property type="protein sequence ID" value="RAI77324.1"/>
    <property type="molecule type" value="Genomic_DNA"/>
</dbReference>
<keyword evidence="4" id="KW-1185">Reference proteome</keyword>
<comment type="caution">
    <text evidence="3">The sequence shown here is derived from an EMBL/GenBank/DDBJ whole genome shotgun (WGS) entry which is preliminary data.</text>
</comment>
<organism evidence="3 4">
    <name type="scientific">Spirosoma telluris</name>
    <dbReference type="NCBI Taxonomy" id="2183553"/>
    <lineage>
        <taxon>Bacteria</taxon>
        <taxon>Pseudomonadati</taxon>
        <taxon>Bacteroidota</taxon>
        <taxon>Cytophagia</taxon>
        <taxon>Cytophagales</taxon>
        <taxon>Cytophagaceae</taxon>
        <taxon>Spirosoma</taxon>
    </lineage>
</organism>
<dbReference type="AlphaFoldDB" id="A0A327NU15"/>
<feature type="region of interest" description="Disordered" evidence="1">
    <location>
        <begin position="37"/>
        <end position="56"/>
    </location>
</feature>
<evidence type="ECO:0000256" key="1">
    <source>
        <dbReference type="SAM" id="MobiDB-lite"/>
    </source>
</evidence>
<dbReference type="Gene3D" id="3.40.30.10">
    <property type="entry name" value="Glutaredoxin"/>
    <property type="match status" value="1"/>
</dbReference>
<dbReference type="InterPro" id="IPR036249">
    <property type="entry name" value="Thioredoxin-like_sf"/>
</dbReference>
<name>A0A327NU15_9BACT</name>
<reference evidence="3 4" key="1">
    <citation type="submission" date="2018-06" db="EMBL/GenBank/DDBJ databases">
        <title>Spirosoma sp. HMF3257 Genome sequencing and assembly.</title>
        <authorList>
            <person name="Kang H."/>
            <person name="Cha I."/>
            <person name="Kim H."/>
            <person name="Kang J."/>
            <person name="Joh K."/>
        </authorList>
    </citation>
    <scope>NUCLEOTIDE SEQUENCE [LARGE SCALE GENOMIC DNA]</scope>
    <source>
        <strain evidence="3 4">HMF3257</strain>
    </source>
</reference>
<dbReference type="Proteomes" id="UP000249016">
    <property type="component" value="Unassembled WGS sequence"/>
</dbReference>
<dbReference type="PROSITE" id="PS51352">
    <property type="entry name" value="THIOREDOXIN_2"/>
    <property type="match status" value="1"/>
</dbReference>